<dbReference type="PROSITE" id="PS51005">
    <property type="entry name" value="NAC"/>
    <property type="match status" value="1"/>
</dbReference>
<sequence length="453" mass="50535">MNATMSMLSMVEAKLPPGFRFHPGDDELICDYLAAKAAGGSTESSSMMMVDVDLNKCEPWDLPEFITLVLSNLYHGVRLIADAKEAMECLPCLSLSPSNLRQIHLTSKSVRSCFSTKQYQDSDRFDEKLMKPVNRSVSTEVDCFRGSAAACVGGNEWYLFSLRDLKYATGQRTNRATMSGYWKATGKDKPVTRKGLLVGMRKTLVFYQGRAPKGKKTKWVMHEFRMEGSDGAPKLPFKPDWALCRVFCNNRRISTMPSMEASHENSGSQSLSALMDNCITFGQTPFYSEGFEQVPCFSSLSPSYVSQCQDFVLTKCLAQTGGLPELNSGLNQLTGDRRDSRTVLNHLTKFEGDPKGKVVPQGGFEDYLTHSHQFIVPVSLLQHKYFLTKHIAASTYQRHQQRTNFSFFYGTMGVQRSGKGGKIPPFTWQCTDLNATNCPKHNAAKEAPTAIGR</sequence>
<dbReference type="Proteomes" id="UP000317650">
    <property type="component" value="Chromosome 9"/>
</dbReference>
<name>A0A4S8IG24_MUSBA</name>
<evidence type="ECO:0000256" key="2">
    <source>
        <dbReference type="ARBA" id="ARBA00023125"/>
    </source>
</evidence>
<evidence type="ECO:0000259" key="5">
    <source>
        <dbReference type="PROSITE" id="PS51005"/>
    </source>
</evidence>
<comment type="caution">
    <text evidence="6">The sequence shown here is derived from an EMBL/GenBank/DDBJ whole genome shotgun (WGS) entry which is preliminary data.</text>
</comment>
<keyword evidence="1" id="KW-0805">Transcription regulation</keyword>
<dbReference type="EMBL" id="PYDT01000010">
    <property type="protein sequence ID" value="THU46909.1"/>
    <property type="molecule type" value="Genomic_DNA"/>
</dbReference>
<gene>
    <name evidence="6" type="ORF">C4D60_Mb09t09890</name>
</gene>
<keyword evidence="7" id="KW-1185">Reference proteome</keyword>
<evidence type="ECO:0000256" key="1">
    <source>
        <dbReference type="ARBA" id="ARBA00023015"/>
    </source>
</evidence>
<dbReference type="Pfam" id="PF02365">
    <property type="entry name" value="NAM"/>
    <property type="match status" value="2"/>
</dbReference>
<protein>
    <recommendedName>
        <fullName evidence="5">NAC domain-containing protein</fullName>
    </recommendedName>
</protein>
<evidence type="ECO:0000313" key="6">
    <source>
        <dbReference type="EMBL" id="THU46909.1"/>
    </source>
</evidence>
<dbReference type="GO" id="GO:0003677">
    <property type="term" value="F:DNA binding"/>
    <property type="evidence" value="ECO:0007669"/>
    <property type="project" value="UniProtKB-KW"/>
</dbReference>
<evidence type="ECO:0000313" key="7">
    <source>
        <dbReference type="Proteomes" id="UP000317650"/>
    </source>
</evidence>
<dbReference type="SUPFAM" id="SSF101941">
    <property type="entry name" value="NAC domain"/>
    <property type="match status" value="2"/>
</dbReference>
<keyword evidence="2" id="KW-0238">DNA-binding</keyword>
<evidence type="ECO:0000256" key="3">
    <source>
        <dbReference type="ARBA" id="ARBA00023163"/>
    </source>
</evidence>
<dbReference type="GO" id="GO:0006355">
    <property type="term" value="P:regulation of DNA-templated transcription"/>
    <property type="evidence" value="ECO:0007669"/>
    <property type="project" value="InterPro"/>
</dbReference>
<accession>A0A4S8IG24</accession>
<evidence type="ECO:0000256" key="4">
    <source>
        <dbReference type="ARBA" id="ARBA00023242"/>
    </source>
</evidence>
<reference evidence="6 7" key="1">
    <citation type="journal article" date="2019" name="Nat. Plants">
        <title>Genome sequencing of Musa balbisiana reveals subgenome evolution and function divergence in polyploid bananas.</title>
        <authorList>
            <person name="Yao X."/>
        </authorList>
    </citation>
    <scope>NUCLEOTIDE SEQUENCE [LARGE SCALE GENOMIC DNA]</scope>
    <source>
        <strain evidence="7">cv. DH-PKW</strain>
        <tissue evidence="6">Leaves</tissue>
    </source>
</reference>
<organism evidence="6 7">
    <name type="scientific">Musa balbisiana</name>
    <name type="common">Banana</name>
    <dbReference type="NCBI Taxonomy" id="52838"/>
    <lineage>
        <taxon>Eukaryota</taxon>
        <taxon>Viridiplantae</taxon>
        <taxon>Streptophyta</taxon>
        <taxon>Embryophyta</taxon>
        <taxon>Tracheophyta</taxon>
        <taxon>Spermatophyta</taxon>
        <taxon>Magnoliopsida</taxon>
        <taxon>Liliopsida</taxon>
        <taxon>Zingiberales</taxon>
        <taxon>Musaceae</taxon>
        <taxon>Musa</taxon>
    </lineage>
</organism>
<dbReference type="AlphaFoldDB" id="A0A4S8IG24"/>
<feature type="domain" description="NAC" evidence="5">
    <location>
        <begin position="15"/>
        <end position="249"/>
    </location>
</feature>
<keyword evidence="3" id="KW-0804">Transcription</keyword>
<dbReference type="PANTHER" id="PTHR31744:SF96">
    <property type="entry name" value="NAC DOMAIN-CONTAINING PROTEIN 21_22"/>
    <property type="match status" value="1"/>
</dbReference>
<dbReference type="Gene3D" id="2.170.150.80">
    <property type="entry name" value="NAC domain"/>
    <property type="match status" value="1"/>
</dbReference>
<proteinExistence type="predicted"/>
<dbReference type="InterPro" id="IPR003441">
    <property type="entry name" value="NAC-dom"/>
</dbReference>
<dbReference type="InterPro" id="IPR036093">
    <property type="entry name" value="NAC_dom_sf"/>
</dbReference>
<dbReference type="PANTHER" id="PTHR31744">
    <property type="entry name" value="PROTEIN CUP-SHAPED COTYLEDON 2-RELATED"/>
    <property type="match status" value="1"/>
</dbReference>
<keyword evidence="4" id="KW-0539">Nucleus</keyword>